<dbReference type="InterPro" id="IPR034154">
    <property type="entry name" value="TOPRIM_DnaG/twinkle"/>
</dbReference>
<reference evidence="1 2" key="1">
    <citation type="journal article" date="2023" name="BMC Biotechnol.">
        <title>Vitis rotundifolia cv Carlos genome sequencing.</title>
        <authorList>
            <person name="Huff M."/>
            <person name="Hulse-Kemp A."/>
            <person name="Scheffler B."/>
            <person name="Youngblood R."/>
            <person name="Simpson S."/>
            <person name="Babiker E."/>
            <person name="Staton M."/>
        </authorList>
    </citation>
    <scope>NUCLEOTIDE SEQUENCE [LARGE SCALE GENOMIC DNA]</scope>
    <source>
        <tissue evidence="1">Leaf</tissue>
    </source>
</reference>
<comment type="caution">
    <text evidence="1">The sequence shown here is derived from an EMBL/GenBank/DDBJ whole genome shotgun (WGS) entry which is preliminary data.</text>
</comment>
<proteinExistence type="predicted"/>
<gene>
    <name evidence="1" type="ORF">PVL29_013463</name>
</gene>
<dbReference type="EMBL" id="JARBHA010000010">
    <property type="protein sequence ID" value="KAJ9691292.1"/>
    <property type="molecule type" value="Genomic_DNA"/>
</dbReference>
<dbReference type="Gene3D" id="3.40.1360.10">
    <property type="match status" value="1"/>
</dbReference>
<organism evidence="1 2">
    <name type="scientific">Vitis rotundifolia</name>
    <name type="common">Muscadine grape</name>
    <dbReference type="NCBI Taxonomy" id="103349"/>
    <lineage>
        <taxon>Eukaryota</taxon>
        <taxon>Viridiplantae</taxon>
        <taxon>Streptophyta</taxon>
        <taxon>Embryophyta</taxon>
        <taxon>Tracheophyta</taxon>
        <taxon>Spermatophyta</taxon>
        <taxon>Magnoliopsida</taxon>
        <taxon>eudicotyledons</taxon>
        <taxon>Gunneridae</taxon>
        <taxon>Pentapetalae</taxon>
        <taxon>rosids</taxon>
        <taxon>Vitales</taxon>
        <taxon>Vitaceae</taxon>
        <taxon>Viteae</taxon>
        <taxon>Vitis</taxon>
    </lineage>
</organism>
<dbReference type="GO" id="GO:0003697">
    <property type="term" value="F:single-stranded DNA binding"/>
    <property type="evidence" value="ECO:0007669"/>
    <property type="project" value="InterPro"/>
</dbReference>
<dbReference type="AlphaFoldDB" id="A0AA38ZLQ7"/>
<evidence type="ECO:0000313" key="1">
    <source>
        <dbReference type="EMBL" id="KAJ9691292.1"/>
    </source>
</evidence>
<dbReference type="InterPro" id="IPR027032">
    <property type="entry name" value="Twinkle-like"/>
</dbReference>
<dbReference type="SUPFAM" id="SSF56731">
    <property type="entry name" value="DNA primase core"/>
    <property type="match status" value="1"/>
</dbReference>
<protein>
    <submittedName>
        <fullName evidence="1">Uncharacterized protein</fullName>
    </submittedName>
</protein>
<dbReference type="Proteomes" id="UP001168098">
    <property type="component" value="Unassembled WGS sequence"/>
</dbReference>
<name>A0AA38ZLQ7_VITRO</name>
<keyword evidence="2" id="KW-1185">Reference proteome</keyword>
<dbReference type="CDD" id="cd01029">
    <property type="entry name" value="TOPRIM_primases"/>
    <property type="match status" value="1"/>
</dbReference>
<dbReference type="PANTHER" id="PTHR12873:SF0">
    <property type="entry name" value="TWINKLE MTDNA HELICASE"/>
    <property type="match status" value="1"/>
</dbReference>
<sequence>MPFSPFFLKLRVSDPQMLLLQQQRLVISSSRTILMASKHLLKSTPSTLPLKLNLSLPGTISAFPLKPNSRILPISLKTFALSYTSHSNVPGPVYSENPEDTSNFSARLNVLKKKLEVIGFDTQMLKTGQDYAVWICHRGKCGWRGNIWAFVNDSSSYGRLNQITKIKPKREITEKSLGLKPLCSEIVAYFGERMISEKTLARNSVMQKTYGDQFIIAFTYRRNGVLVSCKYRDVNKNFWQEKDTEKIFYGVDDIKEASGIIIVEGEIDKLSMEEAGFYNCVSVPDGAPPSVSTKVFESEEKDIKYQYLWNCKEYLEQIIWPKKNEVEHFKDVNEVLMYLGPDVLKEVIENAEIYPIQGLFNFSHYFNEIDAYYHHTLGFELGVSTGWRGLNGLYNGWFHLFCLPYEDHTTKLHPHTPHLHSTHKHLKFVFYELNGQQVRNHVCILDFAIQRMKMKQFYGEWFSLDSLKYAIISKTCYRNALLVSTTCTMNMTSEGSSIITISSRKLKFSLDGLFGI</sequence>
<accession>A0AA38ZLQ7</accession>
<dbReference type="PANTHER" id="PTHR12873">
    <property type="entry name" value="T7-LIKE MITOCHONDRIAL DNA HELICASE"/>
    <property type="match status" value="1"/>
</dbReference>
<evidence type="ECO:0000313" key="2">
    <source>
        <dbReference type="Proteomes" id="UP001168098"/>
    </source>
</evidence>
<dbReference type="GO" id="GO:0043139">
    <property type="term" value="F:5'-3' DNA helicase activity"/>
    <property type="evidence" value="ECO:0007669"/>
    <property type="project" value="InterPro"/>
</dbReference>